<feature type="compositionally biased region" description="Basic and acidic residues" evidence="1">
    <location>
        <begin position="111"/>
        <end position="126"/>
    </location>
</feature>
<dbReference type="EMBL" id="BPVZ01000887">
    <property type="protein sequence ID" value="GKV52834.1"/>
    <property type="molecule type" value="Genomic_DNA"/>
</dbReference>
<protein>
    <submittedName>
        <fullName evidence="2">Uncharacterized protein</fullName>
    </submittedName>
</protein>
<sequence length="126" mass="14231">MDQFIQQDPFGSDQGEWDWSDLSLGWLTPAADRCPMPRFAKPWLVERTRRLVPSKRLDGDGSNQAKPKAFVGTRDAKDRRLLGYGAACWTTSEELIRLPCILMFQPSSGGRPKDVITPKEARARPN</sequence>
<reference evidence="2 3" key="1">
    <citation type="journal article" date="2021" name="Commun. Biol.">
        <title>The genome of Shorea leprosula (Dipterocarpaceae) highlights the ecological relevance of drought in aseasonal tropical rainforests.</title>
        <authorList>
            <person name="Ng K.K.S."/>
            <person name="Kobayashi M.J."/>
            <person name="Fawcett J.A."/>
            <person name="Hatakeyama M."/>
            <person name="Paape T."/>
            <person name="Ng C.H."/>
            <person name="Ang C.C."/>
            <person name="Tnah L.H."/>
            <person name="Lee C.T."/>
            <person name="Nishiyama T."/>
            <person name="Sese J."/>
            <person name="O'Brien M.J."/>
            <person name="Copetti D."/>
            <person name="Mohd Noor M.I."/>
            <person name="Ong R.C."/>
            <person name="Putra M."/>
            <person name="Sireger I.Z."/>
            <person name="Indrioko S."/>
            <person name="Kosugi Y."/>
            <person name="Izuno A."/>
            <person name="Isagi Y."/>
            <person name="Lee S.L."/>
            <person name="Shimizu K.K."/>
        </authorList>
    </citation>
    <scope>NUCLEOTIDE SEQUENCE [LARGE SCALE GENOMIC DNA]</scope>
    <source>
        <strain evidence="2">214</strain>
    </source>
</reference>
<gene>
    <name evidence="2" type="ORF">SLEP1_g59394</name>
</gene>
<name>A0AAV5MUN8_9ROSI</name>
<comment type="caution">
    <text evidence="2">The sequence shown here is derived from an EMBL/GenBank/DDBJ whole genome shotgun (WGS) entry which is preliminary data.</text>
</comment>
<dbReference type="Proteomes" id="UP001054252">
    <property type="component" value="Unassembled WGS sequence"/>
</dbReference>
<proteinExistence type="predicted"/>
<evidence type="ECO:0000313" key="2">
    <source>
        <dbReference type="EMBL" id="GKV52834.1"/>
    </source>
</evidence>
<keyword evidence="3" id="KW-1185">Reference proteome</keyword>
<feature type="region of interest" description="Disordered" evidence="1">
    <location>
        <begin position="107"/>
        <end position="126"/>
    </location>
</feature>
<accession>A0AAV5MUN8</accession>
<evidence type="ECO:0000313" key="3">
    <source>
        <dbReference type="Proteomes" id="UP001054252"/>
    </source>
</evidence>
<evidence type="ECO:0000256" key="1">
    <source>
        <dbReference type="SAM" id="MobiDB-lite"/>
    </source>
</evidence>
<dbReference type="AlphaFoldDB" id="A0AAV5MUN8"/>
<organism evidence="2 3">
    <name type="scientific">Rubroshorea leprosula</name>
    <dbReference type="NCBI Taxonomy" id="152421"/>
    <lineage>
        <taxon>Eukaryota</taxon>
        <taxon>Viridiplantae</taxon>
        <taxon>Streptophyta</taxon>
        <taxon>Embryophyta</taxon>
        <taxon>Tracheophyta</taxon>
        <taxon>Spermatophyta</taxon>
        <taxon>Magnoliopsida</taxon>
        <taxon>eudicotyledons</taxon>
        <taxon>Gunneridae</taxon>
        <taxon>Pentapetalae</taxon>
        <taxon>rosids</taxon>
        <taxon>malvids</taxon>
        <taxon>Malvales</taxon>
        <taxon>Dipterocarpaceae</taxon>
        <taxon>Rubroshorea</taxon>
    </lineage>
</organism>